<dbReference type="Proteomes" id="UP001238163">
    <property type="component" value="Unassembled WGS sequence"/>
</dbReference>
<dbReference type="RefSeq" id="WP_307262916.1">
    <property type="nucleotide sequence ID" value="NZ_JAUSVL010000001.1"/>
</dbReference>
<reference evidence="1" key="1">
    <citation type="submission" date="2023-07" db="EMBL/GenBank/DDBJ databases">
        <title>Genomic Encyclopedia of Type Strains, Phase IV (KMG-IV): sequencing the most valuable type-strain genomes for metagenomic binning, comparative biology and taxonomic classification.</title>
        <authorList>
            <person name="Goeker M."/>
        </authorList>
    </citation>
    <scope>NUCLEOTIDE SEQUENCE</scope>
    <source>
        <strain evidence="1">DSM 24202</strain>
    </source>
</reference>
<comment type="caution">
    <text evidence="1">The sequence shown here is derived from an EMBL/GenBank/DDBJ whole genome shotgun (WGS) entry which is preliminary data.</text>
</comment>
<protein>
    <submittedName>
        <fullName evidence="1">Uncharacterized protein</fullName>
    </submittedName>
</protein>
<dbReference type="AlphaFoldDB" id="A0AAE3VI56"/>
<accession>A0AAE3VI56</accession>
<proteinExistence type="predicted"/>
<name>A0AAE3VI56_9BACT</name>
<sequence length="45" mass="5251">MIERTLSHLSPTQRTRVIPIAVDGASVHRHFVCVDQEYDWQQRSS</sequence>
<keyword evidence="2" id="KW-1185">Reference proteome</keyword>
<organism evidence="1 2">
    <name type="scientific">Oligosphaera ethanolica</name>
    <dbReference type="NCBI Taxonomy" id="760260"/>
    <lineage>
        <taxon>Bacteria</taxon>
        <taxon>Pseudomonadati</taxon>
        <taxon>Lentisphaerota</taxon>
        <taxon>Oligosphaeria</taxon>
        <taxon>Oligosphaerales</taxon>
        <taxon>Oligosphaeraceae</taxon>
        <taxon>Oligosphaera</taxon>
    </lineage>
</organism>
<evidence type="ECO:0000313" key="2">
    <source>
        <dbReference type="Proteomes" id="UP001238163"/>
    </source>
</evidence>
<dbReference type="EMBL" id="JAUSVL010000001">
    <property type="protein sequence ID" value="MDQ0290894.1"/>
    <property type="molecule type" value="Genomic_DNA"/>
</dbReference>
<evidence type="ECO:0000313" key="1">
    <source>
        <dbReference type="EMBL" id="MDQ0290894.1"/>
    </source>
</evidence>
<gene>
    <name evidence="1" type="ORF">J3R75_003001</name>
</gene>